<comment type="caution">
    <text evidence="1">The sequence shown here is derived from an EMBL/GenBank/DDBJ whole genome shotgun (WGS) entry which is preliminary data.</text>
</comment>
<name>A0A4R8MFX7_9FLAO</name>
<sequence length="140" mass="16503">MKNLTLLALFMLTLVSCKETEKKTELKQEIVKEQKIENSLTKEEKIYIINRFNEFKEIKLELNNTNKNSIGKLNKKINDLENFPNWFSKNTQEIRHLRLLKTFLNDLGNGIAINNKQLIEIAKNDFDKYSSELENLLNNN</sequence>
<organism evidence="1 2">
    <name type="scientific">Algibacter lectus</name>
    <dbReference type="NCBI Taxonomy" id="221126"/>
    <lineage>
        <taxon>Bacteria</taxon>
        <taxon>Pseudomonadati</taxon>
        <taxon>Bacteroidota</taxon>
        <taxon>Flavobacteriia</taxon>
        <taxon>Flavobacteriales</taxon>
        <taxon>Flavobacteriaceae</taxon>
        <taxon>Algibacter</taxon>
    </lineage>
</organism>
<accession>A0A4R8MFX7</accession>
<proteinExistence type="predicted"/>
<protein>
    <recommendedName>
        <fullName evidence="3">Lipoprotein</fullName>
    </recommendedName>
</protein>
<dbReference type="AlphaFoldDB" id="A0A4R8MFX7"/>
<evidence type="ECO:0008006" key="3">
    <source>
        <dbReference type="Google" id="ProtNLM"/>
    </source>
</evidence>
<evidence type="ECO:0000313" key="1">
    <source>
        <dbReference type="EMBL" id="TDY64829.1"/>
    </source>
</evidence>
<dbReference type="PROSITE" id="PS51257">
    <property type="entry name" value="PROKAR_LIPOPROTEIN"/>
    <property type="match status" value="1"/>
</dbReference>
<dbReference type="RefSeq" id="WP_133967138.1">
    <property type="nucleotide sequence ID" value="NZ_SORL01000007.1"/>
</dbReference>
<evidence type="ECO:0000313" key="2">
    <source>
        <dbReference type="Proteomes" id="UP000294824"/>
    </source>
</evidence>
<gene>
    <name evidence="1" type="ORF">DFQ06_1752</name>
</gene>
<dbReference type="Proteomes" id="UP000294824">
    <property type="component" value="Unassembled WGS sequence"/>
</dbReference>
<keyword evidence="2" id="KW-1185">Reference proteome</keyword>
<reference evidence="1 2" key="1">
    <citation type="submission" date="2019-03" db="EMBL/GenBank/DDBJ databases">
        <title>Genomic Encyclopedia of Type Strains, Phase III (KMG-III): the genomes of soil and plant-associated and newly described type strains.</title>
        <authorList>
            <person name="Whitman W."/>
        </authorList>
    </citation>
    <scope>NUCLEOTIDE SEQUENCE [LARGE SCALE GENOMIC DNA]</scope>
    <source>
        <strain evidence="1 2">CECT 8301</strain>
    </source>
</reference>
<dbReference type="EMBL" id="SORL01000007">
    <property type="protein sequence ID" value="TDY64829.1"/>
    <property type="molecule type" value="Genomic_DNA"/>
</dbReference>